<dbReference type="InParanoid" id="A0A0C3PSD7"/>
<reference evidence="3" key="2">
    <citation type="submission" date="2015-01" db="EMBL/GenBank/DDBJ databases">
        <title>Evolutionary Origins and Diversification of the Mycorrhizal Mutualists.</title>
        <authorList>
            <consortium name="DOE Joint Genome Institute"/>
            <consortium name="Mycorrhizal Genomics Consortium"/>
            <person name="Kohler A."/>
            <person name="Kuo A."/>
            <person name="Nagy L.G."/>
            <person name="Floudas D."/>
            <person name="Copeland A."/>
            <person name="Barry K.W."/>
            <person name="Cichocki N."/>
            <person name="Veneault-Fourrey C."/>
            <person name="LaButti K."/>
            <person name="Lindquist E.A."/>
            <person name="Lipzen A."/>
            <person name="Lundell T."/>
            <person name="Morin E."/>
            <person name="Murat C."/>
            <person name="Riley R."/>
            <person name="Ohm R."/>
            <person name="Sun H."/>
            <person name="Tunlid A."/>
            <person name="Henrissat B."/>
            <person name="Grigoriev I.V."/>
            <person name="Hibbett D.S."/>
            <person name="Martin F."/>
        </authorList>
    </citation>
    <scope>NUCLEOTIDE SEQUENCE [LARGE SCALE GENOMIC DNA]</scope>
    <source>
        <strain evidence="3">Marx 270</strain>
    </source>
</reference>
<dbReference type="InterPro" id="IPR044992">
    <property type="entry name" value="ChyE-like"/>
</dbReference>
<dbReference type="Proteomes" id="UP000054217">
    <property type="component" value="Unassembled WGS sequence"/>
</dbReference>
<dbReference type="Gene3D" id="3.40.50.880">
    <property type="match status" value="1"/>
</dbReference>
<dbReference type="PROSITE" id="PS51273">
    <property type="entry name" value="GATASE_TYPE_1"/>
    <property type="match status" value="1"/>
</dbReference>
<dbReference type="STRING" id="870435.A0A0C3PSD7"/>
<dbReference type="GO" id="GO:0005634">
    <property type="term" value="C:nucleus"/>
    <property type="evidence" value="ECO:0007669"/>
    <property type="project" value="TreeGrafter"/>
</dbReference>
<gene>
    <name evidence="2" type="ORF">M404DRAFT_994306</name>
</gene>
<feature type="domain" description="Glutamine amidotransferase" evidence="1">
    <location>
        <begin position="59"/>
        <end position="224"/>
    </location>
</feature>
<name>A0A0C3PSD7_PISTI</name>
<dbReference type="HOGENOM" id="CLU_054974_0_2_1"/>
<dbReference type="GO" id="GO:0005829">
    <property type="term" value="C:cytosol"/>
    <property type="evidence" value="ECO:0007669"/>
    <property type="project" value="TreeGrafter"/>
</dbReference>
<organism evidence="2 3">
    <name type="scientific">Pisolithus tinctorius Marx 270</name>
    <dbReference type="NCBI Taxonomy" id="870435"/>
    <lineage>
        <taxon>Eukaryota</taxon>
        <taxon>Fungi</taxon>
        <taxon>Dikarya</taxon>
        <taxon>Basidiomycota</taxon>
        <taxon>Agaricomycotina</taxon>
        <taxon>Agaricomycetes</taxon>
        <taxon>Agaricomycetidae</taxon>
        <taxon>Boletales</taxon>
        <taxon>Sclerodermatineae</taxon>
        <taxon>Pisolithaceae</taxon>
        <taxon>Pisolithus</taxon>
    </lineage>
</organism>
<dbReference type="Pfam" id="PF00117">
    <property type="entry name" value="GATase"/>
    <property type="match status" value="1"/>
</dbReference>
<dbReference type="InterPro" id="IPR029062">
    <property type="entry name" value="Class_I_gatase-like"/>
</dbReference>
<sequence length="281" mass="30527">MAPLHFRLAVLECSRPVPPTLGTYGQVFQTWLEAALEAVNASRIEPVTFTLDGYDVVNEMKYPPDDIEYHGVLISGSPSSAYEDLEWINRLVAYTKRIIAEKPNTRLFGICFGHQIIARALGGTCTPNDGKWEVAVTTVQLTPLGKSIFGKEELDLQQVHRDHVPTVPSGCHLLGSTAITPNHGYVMFDSKSTPSAESLESESPSISLTSIHILTVQGHPEFTPMIVHAVLDSRAKLFGEAVTRDARTRADGIPGKLRSDGRPCDGVGVVGRTIWGILGVA</sequence>
<evidence type="ECO:0000313" key="2">
    <source>
        <dbReference type="EMBL" id="KIO11559.1"/>
    </source>
</evidence>
<dbReference type="AlphaFoldDB" id="A0A0C3PSD7"/>
<keyword evidence="3" id="KW-1185">Reference proteome</keyword>
<evidence type="ECO:0000313" key="3">
    <source>
        <dbReference type="Proteomes" id="UP000054217"/>
    </source>
</evidence>
<evidence type="ECO:0000259" key="1">
    <source>
        <dbReference type="Pfam" id="PF00117"/>
    </source>
</evidence>
<accession>A0A0C3PSD7</accession>
<reference evidence="2 3" key="1">
    <citation type="submission" date="2014-04" db="EMBL/GenBank/DDBJ databases">
        <authorList>
            <consortium name="DOE Joint Genome Institute"/>
            <person name="Kuo A."/>
            <person name="Kohler A."/>
            <person name="Costa M.D."/>
            <person name="Nagy L.G."/>
            <person name="Floudas D."/>
            <person name="Copeland A."/>
            <person name="Barry K.W."/>
            <person name="Cichocki N."/>
            <person name="Veneault-Fourrey C."/>
            <person name="LaButti K."/>
            <person name="Lindquist E.A."/>
            <person name="Lipzen A."/>
            <person name="Lundell T."/>
            <person name="Morin E."/>
            <person name="Murat C."/>
            <person name="Sun H."/>
            <person name="Tunlid A."/>
            <person name="Henrissat B."/>
            <person name="Grigoriev I.V."/>
            <person name="Hibbett D.S."/>
            <person name="Martin F."/>
            <person name="Nordberg H.P."/>
            <person name="Cantor M.N."/>
            <person name="Hua S.X."/>
        </authorList>
    </citation>
    <scope>NUCLEOTIDE SEQUENCE [LARGE SCALE GENOMIC DNA]</scope>
    <source>
        <strain evidence="2 3">Marx 270</strain>
    </source>
</reference>
<dbReference type="PANTHER" id="PTHR42695:SF5">
    <property type="entry name" value="GLUTAMINE AMIDOTRANSFERASE YLR126C-RELATED"/>
    <property type="match status" value="1"/>
</dbReference>
<dbReference type="SUPFAM" id="SSF52317">
    <property type="entry name" value="Class I glutamine amidotransferase-like"/>
    <property type="match status" value="1"/>
</dbReference>
<dbReference type="CDD" id="cd01741">
    <property type="entry name" value="GATase1_1"/>
    <property type="match status" value="1"/>
</dbReference>
<dbReference type="PANTHER" id="PTHR42695">
    <property type="entry name" value="GLUTAMINE AMIDOTRANSFERASE YLR126C-RELATED"/>
    <property type="match status" value="1"/>
</dbReference>
<protein>
    <recommendedName>
        <fullName evidence="1">Glutamine amidotransferase domain-containing protein</fullName>
    </recommendedName>
</protein>
<dbReference type="FunCoup" id="A0A0C3PSD7">
    <property type="interactions" value="252"/>
</dbReference>
<dbReference type="InterPro" id="IPR017926">
    <property type="entry name" value="GATASE"/>
</dbReference>
<dbReference type="EMBL" id="KN831949">
    <property type="protein sequence ID" value="KIO11559.1"/>
    <property type="molecule type" value="Genomic_DNA"/>
</dbReference>
<dbReference type="OrthoDB" id="92161at2759"/>
<proteinExistence type="predicted"/>